<sequence length="342" mass="36147">MSELKITFGPWGETLAELVAAGRAAEEAGATTLWVPELHRSATVSAAALAAGTTRARVGTAIALAFTRSPMVTALEAMDLDEMSGGRFVLGLGTGVKRLNEDWHNARWGRPVTHLRETVAAVREIVAHAADGAPIALEGEHEPVRIRGYQRPYPQARKEIPVYVAAMGPAMTKLAGEIGDGWISHELCSPSWLAERSLPPLAEGLAEAGRDRASLDVVVSAACSIDDDKAVARGRAAGTAGFYASVRTYAEFFAFHGLAEDQEKVIAAFRAGAGADFLAPAVSDRMTDALTLTGTLDEVAERVSAYAGLADSVKLTPPTHGLDPADIRAAQARIIDLIRELS</sequence>
<dbReference type="PANTHER" id="PTHR43244">
    <property type="match status" value="1"/>
</dbReference>
<dbReference type="SUPFAM" id="SSF51679">
    <property type="entry name" value="Bacterial luciferase-like"/>
    <property type="match status" value="1"/>
</dbReference>
<keyword evidence="3" id="KW-1185">Reference proteome</keyword>
<comment type="caution">
    <text evidence="2">The sequence shown here is derived from an EMBL/GenBank/DDBJ whole genome shotgun (WGS) entry which is preliminary data.</text>
</comment>
<proteinExistence type="predicted"/>
<dbReference type="Pfam" id="PF00296">
    <property type="entry name" value="Bac_luciferase"/>
    <property type="match status" value="1"/>
</dbReference>
<dbReference type="EMBL" id="RJKE01000001">
    <property type="protein sequence ID" value="ROO86535.1"/>
    <property type="molecule type" value="Genomic_DNA"/>
</dbReference>
<dbReference type="Gene3D" id="3.20.20.30">
    <property type="entry name" value="Luciferase-like domain"/>
    <property type="match status" value="1"/>
</dbReference>
<reference evidence="2 3" key="1">
    <citation type="submission" date="2018-11" db="EMBL/GenBank/DDBJ databases">
        <title>Sequencing the genomes of 1000 actinobacteria strains.</title>
        <authorList>
            <person name="Klenk H.-P."/>
        </authorList>
    </citation>
    <scope>NUCLEOTIDE SEQUENCE [LARGE SCALE GENOMIC DNA]</scope>
    <source>
        <strain evidence="2 3">DSM 44254</strain>
    </source>
</reference>
<accession>A0A3N1CZ36</accession>
<dbReference type="PANTHER" id="PTHR43244:SF2">
    <property type="entry name" value="CONSERVED HYPOTHETICAL ALANINE AND PROLINE-RICH PROTEIN"/>
    <property type="match status" value="1"/>
</dbReference>
<evidence type="ECO:0000259" key="1">
    <source>
        <dbReference type="Pfam" id="PF00296"/>
    </source>
</evidence>
<dbReference type="RefSeq" id="WP_123665925.1">
    <property type="nucleotide sequence ID" value="NZ_RJKE01000001.1"/>
</dbReference>
<evidence type="ECO:0000313" key="2">
    <source>
        <dbReference type="EMBL" id="ROO86535.1"/>
    </source>
</evidence>
<evidence type="ECO:0000313" key="3">
    <source>
        <dbReference type="Proteomes" id="UP000272400"/>
    </source>
</evidence>
<protein>
    <submittedName>
        <fullName evidence="2">Putative F420-dependent oxidoreductase</fullName>
    </submittedName>
</protein>
<dbReference type="Proteomes" id="UP000272400">
    <property type="component" value="Unassembled WGS sequence"/>
</dbReference>
<organism evidence="2 3">
    <name type="scientific">Actinocorallia herbida</name>
    <dbReference type="NCBI Taxonomy" id="58109"/>
    <lineage>
        <taxon>Bacteria</taxon>
        <taxon>Bacillati</taxon>
        <taxon>Actinomycetota</taxon>
        <taxon>Actinomycetes</taxon>
        <taxon>Streptosporangiales</taxon>
        <taxon>Thermomonosporaceae</taxon>
        <taxon>Actinocorallia</taxon>
    </lineage>
</organism>
<feature type="domain" description="Luciferase-like" evidence="1">
    <location>
        <begin position="13"/>
        <end position="309"/>
    </location>
</feature>
<dbReference type="InterPro" id="IPR011251">
    <property type="entry name" value="Luciferase-like_dom"/>
</dbReference>
<dbReference type="InterPro" id="IPR050564">
    <property type="entry name" value="F420-G6PD/mer"/>
</dbReference>
<dbReference type="InterPro" id="IPR036661">
    <property type="entry name" value="Luciferase-like_sf"/>
</dbReference>
<gene>
    <name evidence="2" type="ORF">EDD29_4108</name>
</gene>
<name>A0A3N1CZ36_9ACTN</name>
<dbReference type="OrthoDB" id="3284378at2"/>
<dbReference type="AlphaFoldDB" id="A0A3N1CZ36"/>
<dbReference type="GO" id="GO:0016705">
    <property type="term" value="F:oxidoreductase activity, acting on paired donors, with incorporation or reduction of molecular oxygen"/>
    <property type="evidence" value="ECO:0007669"/>
    <property type="project" value="InterPro"/>
</dbReference>
<dbReference type="CDD" id="cd01097">
    <property type="entry name" value="Tetrahydromethanopterin_reductase"/>
    <property type="match status" value="1"/>
</dbReference>